<accession>A0A699LE32</accession>
<feature type="region of interest" description="Disordered" evidence="1">
    <location>
        <begin position="44"/>
        <end position="77"/>
    </location>
</feature>
<sequence>MECYYQEIDSGFVTFGGNAKGGKITGKGQTGKKTVPGPQYVLLPLLTSDSQGSNSSDDEVDDDAGKKRRERAQKNEFKSMFGQDKEANGNMMFNPVSAAGSTYVNLSGSIPVNATTLPSADLSNNLFQVKGNLMKSIQTFLEKFNRISFGEMPKIINEELAEYINSLSLNHPTFYNDDEEHSVQYKEYLENSSKATAATNFNQEKEEPPQNSDIRQFIREECGIKNFRVKKSSTSLNNTSQISLVNAITPVLPTEEPEYSLSMGYERLSTTPKTESDEVIKSNVKNLVQIPSEYEVTSDNENE</sequence>
<dbReference type="AlphaFoldDB" id="A0A699LE32"/>
<comment type="caution">
    <text evidence="2">The sequence shown here is derived from an EMBL/GenBank/DDBJ whole genome shotgun (WGS) entry which is preliminary data.</text>
</comment>
<reference evidence="2" key="1">
    <citation type="journal article" date="2019" name="Sci. Rep.">
        <title>Draft genome of Tanacetum cinerariifolium, the natural source of mosquito coil.</title>
        <authorList>
            <person name="Yamashiro T."/>
            <person name="Shiraishi A."/>
            <person name="Satake H."/>
            <person name="Nakayama K."/>
        </authorList>
    </citation>
    <scope>NUCLEOTIDE SEQUENCE</scope>
</reference>
<dbReference type="EMBL" id="BKCJ010597186">
    <property type="protein sequence ID" value="GFB30300.1"/>
    <property type="molecule type" value="Genomic_DNA"/>
</dbReference>
<feature type="non-terminal residue" evidence="2">
    <location>
        <position position="303"/>
    </location>
</feature>
<protein>
    <submittedName>
        <fullName evidence="2">Uncharacterized protein</fullName>
    </submittedName>
</protein>
<name>A0A699LE32_TANCI</name>
<evidence type="ECO:0000256" key="1">
    <source>
        <dbReference type="SAM" id="MobiDB-lite"/>
    </source>
</evidence>
<evidence type="ECO:0000313" key="2">
    <source>
        <dbReference type="EMBL" id="GFB30300.1"/>
    </source>
</evidence>
<organism evidence="2">
    <name type="scientific">Tanacetum cinerariifolium</name>
    <name type="common">Dalmatian daisy</name>
    <name type="synonym">Chrysanthemum cinerariifolium</name>
    <dbReference type="NCBI Taxonomy" id="118510"/>
    <lineage>
        <taxon>Eukaryota</taxon>
        <taxon>Viridiplantae</taxon>
        <taxon>Streptophyta</taxon>
        <taxon>Embryophyta</taxon>
        <taxon>Tracheophyta</taxon>
        <taxon>Spermatophyta</taxon>
        <taxon>Magnoliopsida</taxon>
        <taxon>eudicotyledons</taxon>
        <taxon>Gunneridae</taxon>
        <taxon>Pentapetalae</taxon>
        <taxon>asterids</taxon>
        <taxon>campanulids</taxon>
        <taxon>Asterales</taxon>
        <taxon>Asteraceae</taxon>
        <taxon>Asteroideae</taxon>
        <taxon>Anthemideae</taxon>
        <taxon>Anthemidinae</taxon>
        <taxon>Tanacetum</taxon>
    </lineage>
</organism>
<gene>
    <name evidence="2" type="ORF">Tci_702271</name>
</gene>
<proteinExistence type="predicted"/>